<evidence type="ECO:0000313" key="8">
    <source>
        <dbReference type="EMBL" id="MBB5756995.1"/>
    </source>
</evidence>
<evidence type="ECO:0000256" key="3">
    <source>
        <dbReference type="ARBA" id="ARBA00022475"/>
    </source>
</evidence>
<dbReference type="InterPro" id="IPR051907">
    <property type="entry name" value="DoxX-like_oxidoreductase"/>
</dbReference>
<evidence type="ECO:0000256" key="1">
    <source>
        <dbReference type="ARBA" id="ARBA00004651"/>
    </source>
</evidence>
<comment type="caution">
    <text evidence="8">The sequence shown here is derived from an EMBL/GenBank/DDBJ whole genome shotgun (WGS) entry which is preliminary data.</text>
</comment>
<dbReference type="Pfam" id="PF07681">
    <property type="entry name" value="DoxX"/>
    <property type="match status" value="1"/>
</dbReference>
<dbReference type="AlphaFoldDB" id="A0A840ZIQ5"/>
<dbReference type="PANTHER" id="PTHR33452">
    <property type="entry name" value="OXIDOREDUCTASE CATD-RELATED"/>
    <property type="match status" value="1"/>
</dbReference>
<organism evidence="8 9">
    <name type="scientific">Methylorubrum rhodinum</name>
    <dbReference type="NCBI Taxonomy" id="29428"/>
    <lineage>
        <taxon>Bacteria</taxon>
        <taxon>Pseudomonadati</taxon>
        <taxon>Pseudomonadota</taxon>
        <taxon>Alphaproteobacteria</taxon>
        <taxon>Hyphomicrobiales</taxon>
        <taxon>Methylobacteriaceae</taxon>
        <taxon>Methylorubrum</taxon>
    </lineage>
</organism>
<evidence type="ECO:0000256" key="6">
    <source>
        <dbReference type="ARBA" id="ARBA00023136"/>
    </source>
</evidence>
<feature type="transmembrane region" description="Helical" evidence="7">
    <location>
        <begin position="46"/>
        <end position="66"/>
    </location>
</feature>
<accession>A0A840ZIQ5</accession>
<evidence type="ECO:0000256" key="5">
    <source>
        <dbReference type="ARBA" id="ARBA00022989"/>
    </source>
</evidence>
<keyword evidence="5 7" id="KW-1133">Transmembrane helix</keyword>
<proteinExistence type="inferred from homology"/>
<comment type="similarity">
    <text evidence="2">Belongs to the DoxX family.</text>
</comment>
<name>A0A840ZIQ5_9HYPH</name>
<reference evidence="8 9" key="1">
    <citation type="submission" date="2020-08" db="EMBL/GenBank/DDBJ databases">
        <title>Genomic Encyclopedia of Type Strains, Phase IV (KMG-IV): sequencing the most valuable type-strain genomes for metagenomic binning, comparative biology and taxonomic classification.</title>
        <authorList>
            <person name="Goeker M."/>
        </authorList>
    </citation>
    <scope>NUCLEOTIDE SEQUENCE [LARGE SCALE GENOMIC DNA]</scope>
    <source>
        <strain evidence="8 9">DSM 2163</strain>
    </source>
</reference>
<dbReference type="Proteomes" id="UP000583454">
    <property type="component" value="Unassembled WGS sequence"/>
</dbReference>
<evidence type="ECO:0000313" key="9">
    <source>
        <dbReference type="Proteomes" id="UP000583454"/>
    </source>
</evidence>
<dbReference type="GO" id="GO:0005886">
    <property type="term" value="C:plasma membrane"/>
    <property type="evidence" value="ECO:0007669"/>
    <property type="project" value="UniProtKB-SubCell"/>
</dbReference>
<dbReference type="EMBL" id="JACHOP010000005">
    <property type="protein sequence ID" value="MBB5756995.1"/>
    <property type="molecule type" value="Genomic_DNA"/>
</dbReference>
<evidence type="ECO:0000256" key="4">
    <source>
        <dbReference type="ARBA" id="ARBA00022692"/>
    </source>
</evidence>
<evidence type="ECO:0000256" key="2">
    <source>
        <dbReference type="ARBA" id="ARBA00006679"/>
    </source>
</evidence>
<keyword evidence="9" id="KW-1185">Reference proteome</keyword>
<feature type="transmembrane region" description="Helical" evidence="7">
    <location>
        <begin position="103"/>
        <end position="124"/>
    </location>
</feature>
<comment type="subcellular location">
    <subcellularLocation>
        <location evidence="1">Cell membrane</location>
        <topology evidence="1">Multi-pass membrane protein</topology>
    </subcellularLocation>
</comment>
<feature type="transmembrane region" description="Helical" evidence="7">
    <location>
        <begin position="73"/>
        <end position="91"/>
    </location>
</feature>
<gene>
    <name evidence="8" type="ORF">HNR00_001703</name>
</gene>
<evidence type="ECO:0000256" key="7">
    <source>
        <dbReference type="SAM" id="Phobius"/>
    </source>
</evidence>
<dbReference type="RefSeq" id="WP_183567804.1">
    <property type="nucleotide sequence ID" value="NZ_JACHOP010000005.1"/>
</dbReference>
<protein>
    <submittedName>
        <fullName evidence="8">Putative oxidoreductase</fullName>
    </submittedName>
</protein>
<dbReference type="PANTHER" id="PTHR33452:SF4">
    <property type="entry name" value="BLL4328 PROTEIN"/>
    <property type="match status" value="1"/>
</dbReference>
<keyword evidence="6 7" id="KW-0472">Membrane</keyword>
<dbReference type="InterPro" id="IPR032808">
    <property type="entry name" value="DoxX"/>
</dbReference>
<sequence>MDLTTTTARWAPQMLSVLRIISALIFMAHGTQKILGFPPSAMNPAMFSLSWIAGVLELVGGALLLIGLFSRPVAFILSGEMAFAYFIAHAPKSLYPALNGGDAAILYCFVFLYIVFAGPGPWSVDAQRARGRY</sequence>
<keyword evidence="3" id="KW-1003">Cell membrane</keyword>
<keyword evidence="4 7" id="KW-0812">Transmembrane</keyword>